<feature type="transmembrane region" description="Helical" evidence="6">
    <location>
        <begin position="90"/>
        <end position="112"/>
    </location>
</feature>
<feature type="transmembrane region" description="Helical" evidence="6">
    <location>
        <begin position="160"/>
        <end position="179"/>
    </location>
</feature>
<dbReference type="CDD" id="cd13124">
    <property type="entry name" value="MATE_SpoVB_like"/>
    <property type="match status" value="1"/>
</dbReference>
<evidence type="ECO:0000313" key="8">
    <source>
        <dbReference type="Proteomes" id="UP000593601"/>
    </source>
</evidence>
<dbReference type="PANTHER" id="PTHR30250:SF21">
    <property type="entry name" value="LIPID II FLIPPASE MURJ"/>
    <property type="match status" value="1"/>
</dbReference>
<dbReference type="GO" id="GO:0005886">
    <property type="term" value="C:plasma membrane"/>
    <property type="evidence" value="ECO:0007669"/>
    <property type="project" value="UniProtKB-SubCell"/>
</dbReference>
<dbReference type="Proteomes" id="UP000593601">
    <property type="component" value="Chromosome"/>
</dbReference>
<feature type="transmembrane region" description="Helical" evidence="6">
    <location>
        <begin position="492"/>
        <end position="512"/>
    </location>
</feature>
<feature type="transmembrane region" description="Helical" evidence="6">
    <location>
        <begin position="290"/>
        <end position="314"/>
    </location>
</feature>
<keyword evidence="3 6" id="KW-0812">Transmembrane</keyword>
<organism evidence="7 8">
    <name type="scientific">Blautia liquoris</name>
    <dbReference type="NCBI Taxonomy" id="2779518"/>
    <lineage>
        <taxon>Bacteria</taxon>
        <taxon>Bacillati</taxon>
        <taxon>Bacillota</taxon>
        <taxon>Clostridia</taxon>
        <taxon>Lachnospirales</taxon>
        <taxon>Lachnospiraceae</taxon>
        <taxon>Blautia</taxon>
    </lineage>
</organism>
<dbReference type="RefSeq" id="WP_193736342.1">
    <property type="nucleotide sequence ID" value="NZ_CP063304.1"/>
</dbReference>
<evidence type="ECO:0000256" key="4">
    <source>
        <dbReference type="ARBA" id="ARBA00022989"/>
    </source>
</evidence>
<name>A0A7M2RKZ8_9FIRM</name>
<feature type="transmembrane region" description="Helical" evidence="6">
    <location>
        <begin position="365"/>
        <end position="387"/>
    </location>
</feature>
<evidence type="ECO:0000256" key="2">
    <source>
        <dbReference type="ARBA" id="ARBA00022475"/>
    </source>
</evidence>
<accession>A0A7M2RKZ8</accession>
<sequence length="540" mass="58727">MSKKNTLMKNATLLMAASLISRIIGLLYRRPLGQVLGREGLGYYAYASNLYAILLLVSSYSIPMAVSKVVSERLALKQYKNAHKVFRGALLYALLVGGFAALIALFGGRFLLPRNQQNAILALRVLAPTILLSAILGVFRGYFQAHNTMMPTSISQISEQLVNAVVSVLAGYLLIKGFAKNKTTHAIYGAAGGTMGTGAGVLAGLIFMIFVYMVNKNTIERQMERDISEKEESFGEIFRIIFHLVTPVIFTTFIYNASAYLDSYIFSSIQGFHGISSKVISEQYGEFSNYYITLINVPLSLASASASAMMPIVSGNYATGQKEDANNQISETIKLTMFICIPAAVGLSVLAHPIMGVLFPGSTRLASNLLMFGAISVIFSALSTITNSVLQSIGQQKTALFNAAISLVLNLVILALMLLIAPGIGIYALLIVNILFAVSMCILNGMAISKYLGYKNEIKDSYGKPFVAAAGMGLITRIIYNGLFELTKRPSICLIISIVIAVVVYLILFVVVTGTKEEEMKRFPFGTKITAFLHLIKIYR</sequence>
<feature type="transmembrane region" description="Helical" evidence="6">
    <location>
        <begin position="399"/>
        <end position="420"/>
    </location>
</feature>
<keyword evidence="5 6" id="KW-0472">Membrane</keyword>
<keyword evidence="8" id="KW-1185">Reference proteome</keyword>
<evidence type="ECO:0000256" key="5">
    <source>
        <dbReference type="ARBA" id="ARBA00023136"/>
    </source>
</evidence>
<dbReference type="EMBL" id="CP063304">
    <property type="protein sequence ID" value="QOV20022.1"/>
    <property type="molecule type" value="Genomic_DNA"/>
</dbReference>
<feature type="transmembrane region" description="Helical" evidence="6">
    <location>
        <begin position="185"/>
        <end position="215"/>
    </location>
</feature>
<comment type="subcellular location">
    <subcellularLocation>
        <location evidence="1">Cell membrane</location>
        <topology evidence="1">Multi-pass membrane protein</topology>
    </subcellularLocation>
</comment>
<dbReference type="InterPro" id="IPR024923">
    <property type="entry name" value="PG_synth_SpoVB"/>
</dbReference>
<dbReference type="Pfam" id="PF01943">
    <property type="entry name" value="Polysacc_synt"/>
    <property type="match status" value="1"/>
</dbReference>
<proteinExistence type="predicted"/>
<feature type="transmembrane region" description="Helical" evidence="6">
    <location>
        <begin position="461"/>
        <end position="480"/>
    </location>
</feature>
<feature type="transmembrane region" description="Helical" evidence="6">
    <location>
        <begin position="50"/>
        <end position="70"/>
    </location>
</feature>
<reference evidence="7 8" key="1">
    <citation type="submission" date="2020-10" db="EMBL/GenBank/DDBJ databases">
        <title>Blautia liquoris sp.nov., isolated from the mud in a fermentation cellar used for the production of Chinese strong-flavoured liquor.</title>
        <authorList>
            <person name="Lu L."/>
        </authorList>
    </citation>
    <scope>NUCLEOTIDE SEQUENCE [LARGE SCALE GENOMIC DNA]</scope>
    <source>
        <strain evidence="7 8">LZLJ-3</strain>
    </source>
</reference>
<dbReference type="InterPro" id="IPR002797">
    <property type="entry name" value="Polysacc_synth"/>
</dbReference>
<dbReference type="KEGG" id="bliq:INP51_03445"/>
<protein>
    <submittedName>
        <fullName evidence="7">Polysaccharide biosynthesis protein</fullName>
    </submittedName>
</protein>
<dbReference type="PIRSF" id="PIRSF038958">
    <property type="entry name" value="PG_synth_SpoVB"/>
    <property type="match status" value="1"/>
</dbReference>
<evidence type="ECO:0000313" key="7">
    <source>
        <dbReference type="EMBL" id="QOV20022.1"/>
    </source>
</evidence>
<evidence type="ECO:0000256" key="3">
    <source>
        <dbReference type="ARBA" id="ARBA00022692"/>
    </source>
</evidence>
<evidence type="ECO:0000256" key="6">
    <source>
        <dbReference type="SAM" id="Phobius"/>
    </source>
</evidence>
<dbReference type="PANTHER" id="PTHR30250">
    <property type="entry name" value="PST FAMILY PREDICTED COLANIC ACID TRANSPORTER"/>
    <property type="match status" value="1"/>
</dbReference>
<feature type="transmembrane region" description="Helical" evidence="6">
    <location>
        <begin position="118"/>
        <end position="139"/>
    </location>
</feature>
<evidence type="ECO:0000256" key="1">
    <source>
        <dbReference type="ARBA" id="ARBA00004651"/>
    </source>
</evidence>
<feature type="transmembrane region" description="Helical" evidence="6">
    <location>
        <begin position="426"/>
        <end position="449"/>
    </location>
</feature>
<feature type="transmembrane region" description="Helical" evidence="6">
    <location>
        <begin position="335"/>
        <end position="359"/>
    </location>
</feature>
<keyword evidence="4 6" id="KW-1133">Transmembrane helix</keyword>
<keyword evidence="2" id="KW-1003">Cell membrane</keyword>
<dbReference type="AlphaFoldDB" id="A0A7M2RKZ8"/>
<feature type="transmembrane region" description="Helical" evidence="6">
    <location>
        <begin position="12"/>
        <end position="30"/>
    </location>
</feature>
<feature type="transmembrane region" description="Helical" evidence="6">
    <location>
        <begin position="236"/>
        <end position="255"/>
    </location>
</feature>
<gene>
    <name evidence="7" type="ORF">INP51_03445</name>
</gene>
<dbReference type="InterPro" id="IPR050833">
    <property type="entry name" value="Poly_Biosynth_Transport"/>
</dbReference>